<protein>
    <submittedName>
        <fullName evidence="2">Subtype B tannase</fullName>
    </submittedName>
</protein>
<accession>A0ABW1SP65</accession>
<proteinExistence type="predicted"/>
<dbReference type="InterPro" id="IPR049492">
    <property type="entry name" value="BD-FAE-like_dom"/>
</dbReference>
<dbReference type="EMBL" id="JBHSSK010000007">
    <property type="protein sequence ID" value="MFC6206294.1"/>
    <property type="molecule type" value="Genomic_DNA"/>
</dbReference>
<dbReference type="RefSeq" id="WP_125692184.1">
    <property type="nucleotide sequence ID" value="NZ_JBHSSK010000007.1"/>
</dbReference>
<dbReference type="InterPro" id="IPR029058">
    <property type="entry name" value="AB_hydrolase_fold"/>
</dbReference>
<dbReference type="SUPFAM" id="SSF53474">
    <property type="entry name" value="alpha/beta-Hydrolases"/>
    <property type="match status" value="1"/>
</dbReference>
<comment type="caution">
    <text evidence="2">The sequence shown here is derived from an EMBL/GenBank/DDBJ whole genome shotgun (WGS) entry which is preliminary data.</text>
</comment>
<dbReference type="Proteomes" id="UP001596254">
    <property type="component" value="Unassembled WGS sequence"/>
</dbReference>
<sequence length="470" mass="51628">MTDPLRFNEKIYDPATATVGTTRVTYRAFKDLTYVAQPVDDCQKLNVFVPEGYFNGQTINGYTRVTAPIFMPNTVGGYLPGPRDFPGNPAPFSGSTTILQALKRGYVVVSAGLRGRTTQNLQNEYLGKAPAFIVDMKAAVRYVKYNAGWLPGNPDRIITNGTSAGGATSVLMGASGNADFFETPLQEIGAAPATDDIFAVSAYCPVHNLAHADAAYEWQFNGINQWHRQRVRIENNQRICTPIHGQLSPDEQVLSRELKAAFVLYLNGLGLRDVAGNPLTLDAAGEGSFKQAIEREILMSAQRALAAGTDVTKYAGVSVTNQMVTGLDWPRYLHAITRMKSVPAFDALNLSNPENDLFGNRLTPARHFTQFSQDHSTVSALLADPLLVAAVNPITYLMTKQSHVAPHWRIRHGAADRDTSFAISMILATKLANRGYDVDFRLPWATPHSGDYDLPELFQWIDNLCRTATK</sequence>
<name>A0ABW1SP65_9LACO</name>
<dbReference type="NCBIfam" id="NF041556">
    <property type="entry name" value="tannase_B"/>
    <property type="match status" value="1"/>
</dbReference>
<keyword evidence="3" id="KW-1185">Reference proteome</keyword>
<dbReference type="Pfam" id="PF20434">
    <property type="entry name" value="BD-FAE"/>
    <property type="match status" value="1"/>
</dbReference>
<dbReference type="InterPro" id="IPR048124">
    <property type="entry name" value="Tannase_B"/>
</dbReference>
<evidence type="ECO:0000313" key="3">
    <source>
        <dbReference type="Proteomes" id="UP001596254"/>
    </source>
</evidence>
<evidence type="ECO:0000259" key="1">
    <source>
        <dbReference type="Pfam" id="PF20434"/>
    </source>
</evidence>
<feature type="domain" description="BD-FAE-like" evidence="1">
    <location>
        <begin position="96"/>
        <end position="212"/>
    </location>
</feature>
<evidence type="ECO:0000313" key="2">
    <source>
        <dbReference type="EMBL" id="MFC6206294.1"/>
    </source>
</evidence>
<dbReference type="Gene3D" id="3.40.50.1820">
    <property type="entry name" value="alpha/beta hydrolase"/>
    <property type="match status" value="1"/>
</dbReference>
<reference evidence="3" key="1">
    <citation type="journal article" date="2019" name="Int. J. Syst. Evol. Microbiol.">
        <title>The Global Catalogue of Microorganisms (GCM) 10K type strain sequencing project: providing services to taxonomists for standard genome sequencing and annotation.</title>
        <authorList>
            <consortium name="The Broad Institute Genomics Platform"/>
            <consortium name="The Broad Institute Genome Sequencing Center for Infectious Disease"/>
            <person name="Wu L."/>
            <person name="Ma J."/>
        </authorList>
    </citation>
    <scope>NUCLEOTIDE SEQUENCE [LARGE SCALE GENOMIC DNA]</scope>
    <source>
        <strain evidence="3">CCM 8905</strain>
    </source>
</reference>
<organism evidence="2 3">
    <name type="scientific">Levilactobacillus tongjiangensis</name>
    <dbReference type="NCBI Taxonomy" id="2486023"/>
    <lineage>
        <taxon>Bacteria</taxon>
        <taxon>Bacillati</taxon>
        <taxon>Bacillota</taxon>
        <taxon>Bacilli</taxon>
        <taxon>Lactobacillales</taxon>
        <taxon>Lactobacillaceae</taxon>
        <taxon>Levilactobacillus</taxon>
    </lineage>
</organism>
<gene>
    <name evidence="2" type="ORF">ACFP1G_02220</name>
</gene>